<evidence type="ECO:0000256" key="1">
    <source>
        <dbReference type="SAM" id="MobiDB-lite"/>
    </source>
</evidence>
<dbReference type="SUPFAM" id="SSF47095">
    <property type="entry name" value="HMG-box"/>
    <property type="match status" value="1"/>
</dbReference>
<dbReference type="CDD" id="cd00084">
    <property type="entry name" value="HMG-box_SF"/>
    <property type="match status" value="1"/>
</dbReference>
<organism evidence="2">
    <name type="scientific">Fagus sylvatica</name>
    <name type="common">Beechnut</name>
    <dbReference type="NCBI Taxonomy" id="28930"/>
    <lineage>
        <taxon>Eukaryota</taxon>
        <taxon>Viridiplantae</taxon>
        <taxon>Streptophyta</taxon>
        <taxon>Embryophyta</taxon>
        <taxon>Tracheophyta</taxon>
        <taxon>Spermatophyta</taxon>
        <taxon>Magnoliopsida</taxon>
        <taxon>eudicotyledons</taxon>
        <taxon>Gunneridae</taxon>
        <taxon>Pentapetalae</taxon>
        <taxon>rosids</taxon>
        <taxon>fabids</taxon>
        <taxon>Fagales</taxon>
        <taxon>Fagaceae</taxon>
        <taxon>Fagus</taxon>
    </lineage>
</organism>
<sequence>MAEPSTQLMAEIRNQWKKMSPEEKAPFKEQARADFASYQQQRVLAIQEKDEHRELNSRCTPDRVQKLFKKFDEAKKEAVRSLGFASCQSVLLTLEQVGYILGLRTSGPLVPNEGELKEIEFLCEKHGFRGTETVTLGSLECALGAKDAVVDAGFKEKLVLFFLATVFIPTTSLNIPMSYLHVIKDIDRILFYDKVVAGLHVLLLSKRPPIWLSVWTQRRVKLLRRYLKRQGGYNKAKLLGTDDDHPAKNEKEANKEEKKKSDVIDDEQHNKAEGIILEELREDVKCMKFQLTALTGLVTETMHKEVASMITELLTTLKSNILQEIAKGTTPLVPNTPFAQQEDINTLSTHQGVHNTPSTNQGVHNTPSTHQSVHNTPSTHQGVHNTPFKQQRRP</sequence>
<feature type="compositionally biased region" description="Basic and acidic residues" evidence="1">
    <location>
        <begin position="240"/>
        <end position="265"/>
    </location>
</feature>
<proteinExistence type="predicted"/>
<feature type="region of interest" description="Disordered" evidence="1">
    <location>
        <begin position="349"/>
        <end position="394"/>
    </location>
</feature>
<dbReference type="PANTHER" id="PTHR34835">
    <property type="entry name" value="OS07G0283600 PROTEIN-RELATED"/>
    <property type="match status" value="1"/>
</dbReference>
<feature type="region of interest" description="Disordered" evidence="1">
    <location>
        <begin position="237"/>
        <end position="265"/>
    </location>
</feature>
<dbReference type="AlphaFoldDB" id="A0A2N9F5C2"/>
<dbReference type="EMBL" id="OIVN01000569">
    <property type="protein sequence ID" value="SPC82308.1"/>
    <property type="molecule type" value="Genomic_DNA"/>
</dbReference>
<evidence type="ECO:0000313" key="2">
    <source>
        <dbReference type="EMBL" id="SPC82308.1"/>
    </source>
</evidence>
<protein>
    <submittedName>
        <fullName evidence="2">Uncharacterized protein</fullName>
    </submittedName>
</protein>
<accession>A0A2N9F5C2</accession>
<gene>
    <name evidence="2" type="ORF">FSB_LOCUS10190</name>
</gene>
<reference evidence="2" key="1">
    <citation type="submission" date="2018-02" db="EMBL/GenBank/DDBJ databases">
        <authorList>
            <person name="Cohen D.B."/>
            <person name="Kent A.D."/>
        </authorList>
    </citation>
    <scope>NUCLEOTIDE SEQUENCE</scope>
</reference>
<name>A0A2N9F5C2_FAGSY</name>
<dbReference type="Gene3D" id="1.10.30.10">
    <property type="entry name" value="High mobility group box domain"/>
    <property type="match status" value="1"/>
</dbReference>
<dbReference type="InterPro" id="IPR036910">
    <property type="entry name" value="HMG_box_dom_sf"/>
</dbReference>